<proteinExistence type="predicted"/>
<dbReference type="EMBL" id="CM055095">
    <property type="protein sequence ID" value="KAJ7558524.1"/>
    <property type="molecule type" value="Genomic_DNA"/>
</dbReference>
<protein>
    <submittedName>
        <fullName evidence="1">Uncharacterized protein</fullName>
    </submittedName>
</protein>
<evidence type="ECO:0000313" key="2">
    <source>
        <dbReference type="Proteomes" id="UP001162992"/>
    </source>
</evidence>
<gene>
    <name evidence="1" type="ORF">O6H91_04G044400</name>
</gene>
<organism evidence="1 2">
    <name type="scientific">Diphasiastrum complanatum</name>
    <name type="common">Issler's clubmoss</name>
    <name type="synonym">Lycopodium complanatum</name>
    <dbReference type="NCBI Taxonomy" id="34168"/>
    <lineage>
        <taxon>Eukaryota</taxon>
        <taxon>Viridiplantae</taxon>
        <taxon>Streptophyta</taxon>
        <taxon>Embryophyta</taxon>
        <taxon>Tracheophyta</taxon>
        <taxon>Lycopodiopsida</taxon>
        <taxon>Lycopodiales</taxon>
        <taxon>Lycopodiaceae</taxon>
        <taxon>Lycopodioideae</taxon>
        <taxon>Diphasiastrum</taxon>
    </lineage>
</organism>
<comment type="caution">
    <text evidence="1">The sequence shown here is derived from an EMBL/GenBank/DDBJ whole genome shotgun (WGS) entry which is preliminary data.</text>
</comment>
<keyword evidence="2" id="KW-1185">Reference proteome</keyword>
<name>A0ACC2DW65_DIPCM</name>
<sequence>MAKAMERARGILGAYHSAMNELFASYGSFVARYPFVPLILGVILLGGLSIGLVHVKKETDLEKLWVEQNSRVVKERQFFNERFGGTPRVEAVTITSANSTDLQDDKLDLKLSMDAMQAAIKPLFNELKINLTTDGTTYELRENDFCERPLVPQSMKPGNNPLVEHNYISWGIVRLANCSVKAASTLFSFNPAGVGLPDGWGIEWLPCIKLSLADCFKEGGDYDYPLALQQLEQAAGRYSIIDYTVYYNQFSNFCQIELAKTFSALFQGNRVDVTSDFIGQLVAGTVGSAQILFSWGYRWRTSYANMTNSQILGHINAALQIARTADRNPTNAPIESCILNKAPCCMTWFGLHSPVLTALGSVEWDAAGTNITKIGGLRWALNNFHQQHPVWKTYLQEKFNTTLDDSQRNDLTTSWESLMINKLDPLRQHKPNTGFGTSEQYGDLQLEFSMWRSSDDVIADANKTPIWQIICSVVFVSIYCFFAFVNFGDPVHSHTWVAMTGLSVVTFAIVAGFGLTSAFGIKITPLAGSVVPFLALGLGVDDVFVLVNILRNYLEDPKLQGISSQDSGVPEREMRLTVALAGPSVVLTTFSVLASFFISSLNPIPVVRWFCWQMGITATLHTCGMLLIFIPIMSFDARRVKANINDPNLWAFCRIRSKSPNTDSLPSKTQIAGDDFPVDDPSLQEHVGSSPISKAVAKYYAPLFESNVFKIFTVILFAGLLASMTYLGFGKVQRGLKLSDITLKGSYQNTYAIVTEDRFLSYEIYYVTTRVDLPNNQDQILQVYDRLQYNLTQAPIQPWILESSVLGNLYLYANASGEAYPIQPAAKFYPLEQAWSSSLLGMTHMLGARRERERERERVPSILSFMSSPQVYYLCLICIVRTK</sequence>
<dbReference type="Proteomes" id="UP001162992">
    <property type="component" value="Chromosome 4"/>
</dbReference>
<reference evidence="2" key="1">
    <citation type="journal article" date="2024" name="Proc. Natl. Acad. Sci. U.S.A.">
        <title>Extraordinary preservation of gene collinearity over three hundred million years revealed in homosporous lycophytes.</title>
        <authorList>
            <person name="Li C."/>
            <person name="Wickell D."/>
            <person name="Kuo L.Y."/>
            <person name="Chen X."/>
            <person name="Nie B."/>
            <person name="Liao X."/>
            <person name="Peng D."/>
            <person name="Ji J."/>
            <person name="Jenkins J."/>
            <person name="Williams M."/>
            <person name="Shu S."/>
            <person name="Plott C."/>
            <person name="Barry K."/>
            <person name="Rajasekar S."/>
            <person name="Grimwood J."/>
            <person name="Han X."/>
            <person name="Sun S."/>
            <person name="Hou Z."/>
            <person name="He W."/>
            <person name="Dai G."/>
            <person name="Sun C."/>
            <person name="Schmutz J."/>
            <person name="Leebens-Mack J.H."/>
            <person name="Li F.W."/>
            <person name="Wang L."/>
        </authorList>
    </citation>
    <scope>NUCLEOTIDE SEQUENCE [LARGE SCALE GENOMIC DNA]</scope>
    <source>
        <strain evidence="2">cv. PW_Plant_1</strain>
    </source>
</reference>
<evidence type="ECO:0000313" key="1">
    <source>
        <dbReference type="EMBL" id="KAJ7558524.1"/>
    </source>
</evidence>
<accession>A0ACC2DW65</accession>